<dbReference type="InParanoid" id="A0A251UQN7"/>
<dbReference type="Proteomes" id="UP000215914">
    <property type="component" value="Chromosome 5"/>
</dbReference>
<sequence length="162" mass="18997">MLKQVPTYSSLKDMTHLLVLYVRIARITFSISFQRLSIERSRHGYMLIEFQKLIMKPMVMSGRNGIQYRWVMYSVFHIKHESKLVGYSGSRWGKVHKYKFISLMGRISGVDIFASKCHINWSMGIRIESNSEHSKYSIKRKRNRKFESTSKVDALKRISGLG</sequence>
<protein>
    <submittedName>
        <fullName evidence="1">Uncharacterized protein</fullName>
    </submittedName>
</protein>
<dbReference type="AlphaFoldDB" id="A0A251UQN7"/>
<gene>
    <name evidence="1" type="ORF">HannXRQ_Chr05g0150441</name>
</gene>
<dbReference type="EMBL" id="CM007894">
    <property type="protein sequence ID" value="OTG25700.1"/>
    <property type="molecule type" value="Genomic_DNA"/>
</dbReference>
<proteinExistence type="predicted"/>
<name>A0A251UQN7_HELAN</name>
<evidence type="ECO:0000313" key="2">
    <source>
        <dbReference type="Proteomes" id="UP000215914"/>
    </source>
</evidence>
<evidence type="ECO:0000313" key="1">
    <source>
        <dbReference type="EMBL" id="OTG25700.1"/>
    </source>
</evidence>
<reference evidence="2" key="1">
    <citation type="journal article" date="2017" name="Nature">
        <title>The sunflower genome provides insights into oil metabolism, flowering and Asterid evolution.</title>
        <authorList>
            <person name="Badouin H."/>
            <person name="Gouzy J."/>
            <person name="Grassa C.J."/>
            <person name="Murat F."/>
            <person name="Staton S.E."/>
            <person name="Cottret L."/>
            <person name="Lelandais-Briere C."/>
            <person name="Owens G.L."/>
            <person name="Carrere S."/>
            <person name="Mayjonade B."/>
            <person name="Legrand L."/>
            <person name="Gill N."/>
            <person name="Kane N.C."/>
            <person name="Bowers J.E."/>
            <person name="Hubner S."/>
            <person name="Bellec A."/>
            <person name="Berard A."/>
            <person name="Berges H."/>
            <person name="Blanchet N."/>
            <person name="Boniface M.C."/>
            <person name="Brunel D."/>
            <person name="Catrice O."/>
            <person name="Chaidir N."/>
            <person name="Claudel C."/>
            <person name="Donnadieu C."/>
            <person name="Faraut T."/>
            <person name="Fievet G."/>
            <person name="Helmstetter N."/>
            <person name="King M."/>
            <person name="Knapp S.J."/>
            <person name="Lai Z."/>
            <person name="Le Paslier M.C."/>
            <person name="Lippi Y."/>
            <person name="Lorenzon L."/>
            <person name="Mandel J.R."/>
            <person name="Marage G."/>
            <person name="Marchand G."/>
            <person name="Marquand E."/>
            <person name="Bret-Mestries E."/>
            <person name="Morien E."/>
            <person name="Nambeesan S."/>
            <person name="Nguyen T."/>
            <person name="Pegot-Espagnet P."/>
            <person name="Pouilly N."/>
            <person name="Raftis F."/>
            <person name="Sallet E."/>
            <person name="Schiex T."/>
            <person name="Thomas J."/>
            <person name="Vandecasteele C."/>
            <person name="Vares D."/>
            <person name="Vear F."/>
            <person name="Vautrin S."/>
            <person name="Crespi M."/>
            <person name="Mangin B."/>
            <person name="Burke J.M."/>
            <person name="Salse J."/>
            <person name="Munos S."/>
            <person name="Vincourt P."/>
            <person name="Rieseberg L.H."/>
            <person name="Langlade N.B."/>
        </authorList>
    </citation>
    <scope>NUCLEOTIDE SEQUENCE [LARGE SCALE GENOMIC DNA]</scope>
    <source>
        <strain evidence="2">cv. SF193</strain>
    </source>
</reference>
<accession>A0A251UQN7</accession>
<organism evidence="1 2">
    <name type="scientific">Helianthus annuus</name>
    <name type="common">Common sunflower</name>
    <dbReference type="NCBI Taxonomy" id="4232"/>
    <lineage>
        <taxon>Eukaryota</taxon>
        <taxon>Viridiplantae</taxon>
        <taxon>Streptophyta</taxon>
        <taxon>Embryophyta</taxon>
        <taxon>Tracheophyta</taxon>
        <taxon>Spermatophyta</taxon>
        <taxon>Magnoliopsida</taxon>
        <taxon>eudicotyledons</taxon>
        <taxon>Gunneridae</taxon>
        <taxon>Pentapetalae</taxon>
        <taxon>asterids</taxon>
        <taxon>campanulids</taxon>
        <taxon>Asterales</taxon>
        <taxon>Asteraceae</taxon>
        <taxon>Asteroideae</taxon>
        <taxon>Heliantheae alliance</taxon>
        <taxon>Heliantheae</taxon>
        <taxon>Helianthus</taxon>
    </lineage>
</organism>
<keyword evidence="2" id="KW-1185">Reference proteome</keyword>